<feature type="domain" description="Inner membrane protein YgaP-like transmembrane" evidence="3">
    <location>
        <begin position="5"/>
        <end position="62"/>
    </location>
</feature>
<gene>
    <name evidence="4" type="ORF">HELGO_WM27036</name>
</gene>
<keyword evidence="2" id="KW-0812">Transmembrane</keyword>
<name>A0A6S6UE19_9GAMM</name>
<dbReference type="InterPro" id="IPR021309">
    <property type="entry name" value="YgaP-like_TM"/>
</dbReference>
<keyword evidence="2" id="KW-0472">Membrane</keyword>
<proteinExistence type="predicted"/>
<feature type="transmembrane region" description="Helical" evidence="2">
    <location>
        <begin position="35"/>
        <end position="57"/>
    </location>
</feature>
<feature type="coiled-coil region" evidence="1">
    <location>
        <begin position="76"/>
        <end position="129"/>
    </location>
</feature>
<dbReference type="SUPFAM" id="SSF47162">
    <property type="entry name" value="Apolipoprotein"/>
    <property type="match status" value="1"/>
</dbReference>
<keyword evidence="2" id="KW-1133">Transmembrane helix</keyword>
<reference evidence="4" key="1">
    <citation type="submission" date="2020-01" db="EMBL/GenBank/DDBJ databases">
        <authorList>
            <person name="Meier V. D."/>
            <person name="Meier V D."/>
        </authorList>
    </citation>
    <scope>NUCLEOTIDE SEQUENCE</scope>
    <source>
        <strain evidence="4">HLG_WM_MAG_07</strain>
    </source>
</reference>
<evidence type="ECO:0000256" key="1">
    <source>
        <dbReference type="SAM" id="Coils"/>
    </source>
</evidence>
<evidence type="ECO:0000259" key="3">
    <source>
        <dbReference type="Pfam" id="PF11127"/>
    </source>
</evidence>
<keyword evidence="1" id="KW-0175">Coiled coil</keyword>
<dbReference type="Gene3D" id="6.10.140.1430">
    <property type="match status" value="1"/>
</dbReference>
<evidence type="ECO:0000256" key="2">
    <source>
        <dbReference type="SAM" id="Phobius"/>
    </source>
</evidence>
<protein>
    <recommendedName>
        <fullName evidence="3">Inner membrane protein YgaP-like transmembrane domain-containing protein</fullName>
    </recommendedName>
</protein>
<accession>A0A6S6UE19</accession>
<evidence type="ECO:0000313" key="4">
    <source>
        <dbReference type="EMBL" id="CAA6828661.1"/>
    </source>
</evidence>
<feature type="transmembrane region" description="Helical" evidence="2">
    <location>
        <begin position="12"/>
        <end position="29"/>
    </location>
</feature>
<dbReference type="AlphaFoldDB" id="A0A6S6UE19"/>
<organism evidence="4">
    <name type="scientific">uncultured Thiotrichaceae bacterium</name>
    <dbReference type="NCBI Taxonomy" id="298394"/>
    <lineage>
        <taxon>Bacteria</taxon>
        <taxon>Pseudomonadati</taxon>
        <taxon>Pseudomonadota</taxon>
        <taxon>Gammaproteobacteria</taxon>
        <taxon>Thiotrichales</taxon>
        <taxon>Thiotrichaceae</taxon>
        <taxon>environmental samples</taxon>
    </lineage>
</organism>
<dbReference type="EMBL" id="CACVAY010000150">
    <property type="protein sequence ID" value="CAA6828661.1"/>
    <property type="molecule type" value="Genomic_DNA"/>
</dbReference>
<sequence length="134" mass="14735">MKLDYNVGSKDRNIRIGVGILLLVIWLFFAKSFLIFAVGAILLATGFFSFCPAYKLLGMNTASVMDEAKFLGDTPVERASENLEEVKQEAVKTAEEAKEKAAEIADEAKVKASELADEAKETLADAKEESKRKK</sequence>
<dbReference type="Pfam" id="PF11127">
    <property type="entry name" value="YgaP-like_TM"/>
    <property type="match status" value="1"/>
</dbReference>